<dbReference type="Pfam" id="PF13445">
    <property type="entry name" value="zf-RING_UBOX"/>
    <property type="match status" value="1"/>
</dbReference>
<dbReference type="AlphaFoldDB" id="A0A8C1FI49"/>
<dbReference type="SMART" id="SM00336">
    <property type="entry name" value="BBOX"/>
    <property type="match status" value="1"/>
</dbReference>
<feature type="domain" description="RING-type" evidence="6">
    <location>
        <begin position="14"/>
        <end position="54"/>
    </location>
</feature>
<dbReference type="Gene3D" id="3.30.40.10">
    <property type="entry name" value="Zinc/RING finger domain, C3HC4 (zinc finger)"/>
    <property type="match status" value="1"/>
</dbReference>
<dbReference type="Gene3D" id="3.30.160.60">
    <property type="entry name" value="Classic Zinc Finger"/>
    <property type="match status" value="1"/>
</dbReference>
<dbReference type="InterPro" id="IPR001841">
    <property type="entry name" value="Znf_RING"/>
</dbReference>
<dbReference type="Gene3D" id="2.60.120.920">
    <property type="match status" value="1"/>
</dbReference>
<dbReference type="InterPro" id="IPR027370">
    <property type="entry name" value="Znf-RING_euk"/>
</dbReference>
<dbReference type="InterPro" id="IPR043136">
    <property type="entry name" value="B30.2/SPRY_sf"/>
</dbReference>
<dbReference type="CDD" id="cd22249">
    <property type="entry name" value="UDM1_RNF168_RNF169-like"/>
    <property type="match status" value="1"/>
</dbReference>
<dbReference type="Proteomes" id="UP001108240">
    <property type="component" value="Unplaced"/>
</dbReference>
<dbReference type="InterPro" id="IPR001870">
    <property type="entry name" value="B30.2/SPRY"/>
</dbReference>
<dbReference type="PROSITE" id="PS50119">
    <property type="entry name" value="ZF_BBOX"/>
    <property type="match status" value="1"/>
</dbReference>
<dbReference type="InterPro" id="IPR050143">
    <property type="entry name" value="TRIM/RBCC"/>
</dbReference>
<evidence type="ECO:0000256" key="4">
    <source>
        <dbReference type="PROSITE-ProRule" id="PRU00024"/>
    </source>
</evidence>
<dbReference type="Pfam" id="PF00622">
    <property type="entry name" value="SPRY"/>
    <property type="match status" value="1"/>
</dbReference>
<dbReference type="InterPro" id="IPR003879">
    <property type="entry name" value="Butyrophylin_SPRY"/>
</dbReference>
<keyword evidence="1" id="KW-0479">Metal-binding</keyword>
<name>A0A8C1FI49_CYPCA</name>
<keyword evidence="3" id="KW-0862">Zinc</keyword>
<dbReference type="SMART" id="SM00449">
    <property type="entry name" value="SPRY"/>
    <property type="match status" value="1"/>
</dbReference>
<dbReference type="PANTHER" id="PTHR24103">
    <property type="entry name" value="E3 UBIQUITIN-PROTEIN LIGASE TRIM"/>
    <property type="match status" value="1"/>
</dbReference>
<dbReference type="InterPro" id="IPR013320">
    <property type="entry name" value="ConA-like_dom_sf"/>
</dbReference>
<dbReference type="InterPro" id="IPR003877">
    <property type="entry name" value="SPRY_dom"/>
</dbReference>
<dbReference type="SMART" id="SM00589">
    <property type="entry name" value="PRY"/>
    <property type="match status" value="1"/>
</dbReference>
<sequence>MATPPSHFEENLLCPVCRDIFRDPVLLLCSHSFCWACLDQYWELSGSQKCPVCRTDFCMDCPPCNRALKNLCEIFLQERSKSASAEPELFCSAHGEKLQLFCVEDQHLVCSVCVTDDMHVKHTFRPMDEAAVALKEVFKTSLKPLQEKHKLLKLEKFICNQRVKHIKNQAEQTEAHIKKEFEQLHQFLHDEEAARITALKEEEEQKRMLLEEQTIRINSELSSLVERIKITEEEIETDNISFLLKYKGPPESIQCISPCPEKLPEVLINVAKHLGNLKFSVWQKMKSAAQYIPVVLDPNTAHPCLHLSDSLSDVRFGQWSQQALGYSDKLEGYTSVLGSEGFSSGTHYWDIEVGDNTTWALGVISESAIQTRDNLPSSGLWRLGFHNGTYGQSLSGELLTPLAVKQKVQRVRVQLDWDGGRVSFFNPLTNTHLHTFTHAFSEKVFPYFCNVCSSQALRILPVEMAPAGLENLHCICPMQFNVVLSFFGFYILLFLIFMHNCEGFLGGCSMTNNPAVNCNILSIPVIMKKTLPTKNTQHIAHIALCQRAHSFGSFFCFILYL</sequence>
<feature type="domain" description="B box-type" evidence="7">
    <location>
        <begin position="86"/>
        <end position="127"/>
    </location>
</feature>
<dbReference type="CDD" id="cd12893">
    <property type="entry name" value="SPRY_PRY_TRIM35"/>
    <property type="match status" value="1"/>
</dbReference>
<evidence type="ECO:0000256" key="3">
    <source>
        <dbReference type="ARBA" id="ARBA00022833"/>
    </source>
</evidence>
<dbReference type="Pfam" id="PF13765">
    <property type="entry name" value="PRY"/>
    <property type="match status" value="1"/>
</dbReference>
<accession>A0A8C1FI49</accession>
<dbReference type="GeneTree" id="ENSGT00970000193390"/>
<feature type="transmembrane region" description="Helical" evidence="5">
    <location>
        <begin position="478"/>
        <end position="497"/>
    </location>
</feature>
<dbReference type="SMART" id="SM00184">
    <property type="entry name" value="RING"/>
    <property type="match status" value="1"/>
</dbReference>
<dbReference type="GO" id="GO:0008270">
    <property type="term" value="F:zinc ion binding"/>
    <property type="evidence" value="ECO:0007669"/>
    <property type="project" value="UniProtKB-KW"/>
</dbReference>
<dbReference type="Ensembl" id="ENSCCRT00000100195.2">
    <property type="protein sequence ID" value="ENSCCRP00000092282.2"/>
    <property type="gene ID" value="ENSCCRG00000049916.2"/>
</dbReference>
<dbReference type="InterPro" id="IPR013083">
    <property type="entry name" value="Znf_RING/FYVE/PHD"/>
</dbReference>
<evidence type="ECO:0000259" key="6">
    <source>
        <dbReference type="PROSITE" id="PS50089"/>
    </source>
</evidence>
<dbReference type="OMA" id="LNTHTPH"/>
<dbReference type="InterPro" id="IPR017907">
    <property type="entry name" value="Znf_RING_CS"/>
</dbReference>
<keyword evidence="5" id="KW-0812">Transmembrane</keyword>
<evidence type="ECO:0000313" key="9">
    <source>
        <dbReference type="Ensembl" id="ENSCCRP00000092282.2"/>
    </source>
</evidence>
<evidence type="ECO:0000259" key="8">
    <source>
        <dbReference type="PROSITE" id="PS50188"/>
    </source>
</evidence>
<evidence type="ECO:0000256" key="2">
    <source>
        <dbReference type="ARBA" id="ARBA00022771"/>
    </source>
</evidence>
<dbReference type="PROSITE" id="PS50089">
    <property type="entry name" value="ZF_RING_2"/>
    <property type="match status" value="1"/>
</dbReference>
<feature type="domain" description="B30.2/SPRY" evidence="8">
    <location>
        <begin position="274"/>
        <end position="466"/>
    </location>
</feature>
<evidence type="ECO:0000259" key="7">
    <source>
        <dbReference type="PROSITE" id="PS50119"/>
    </source>
</evidence>
<evidence type="ECO:0000256" key="5">
    <source>
        <dbReference type="SAM" id="Phobius"/>
    </source>
</evidence>
<dbReference type="PROSITE" id="PS00518">
    <property type="entry name" value="ZF_RING_1"/>
    <property type="match status" value="1"/>
</dbReference>
<evidence type="ECO:0000256" key="1">
    <source>
        <dbReference type="ARBA" id="ARBA00022723"/>
    </source>
</evidence>
<keyword evidence="5" id="KW-0472">Membrane</keyword>
<dbReference type="SUPFAM" id="SSF49899">
    <property type="entry name" value="Concanavalin A-like lectins/glucanases"/>
    <property type="match status" value="1"/>
</dbReference>
<dbReference type="PRINTS" id="PR01407">
    <property type="entry name" value="BUTYPHLNCDUF"/>
</dbReference>
<reference evidence="9" key="1">
    <citation type="submission" date="2025-08" db="UniProtKB">
        <authorList>
            <consortium name="Ensembl"/>
        </authorList>
    </citation>
    <scope>IDENTIFICATION</scope>
</reference>
<keyword evidence="10" id="KW-1185">Reference proteome</keyword>
<protein>
    <submittedName>
        <fullName evidence="9">Uncharacterized protein</fullName>
    </submittedName>
</protein>
<dbReference type="InterPro" id="IPR000315">
    <property type="entry name" value="Znf_B-box"/>
</dbReference>
<organism evidence="9 10">
    <name type="scientific">Cyprinus carpio carpio</name>
    <dbReference type="NCBI Taxonomy" id="630221"/>
    <lineage>
        <taxon>Eukaryota</taxon>
        <taxon>Metazoa</taxon>
        <taxon>Chordata</taxon>
        <taxon>Craniata</taxon>
        <taxon>Vertebrata</taxon>
        <taxon>Euteleostomi</taxon>
        <taxon>Actinopterygii</taxon>
        <taxon>Neopterygii</taxon>
        <taxon>Teleostei</taxon>
        <taxon>Ostariophysi</taxon>
        <taxon>Cypriniformes</taxon>
        <taxon>Cyprinidae</taxon>
        <taxon>Cyprininae</taxon>
        <taxon>Cyprinus</taxon>
    </lineage>
</organism>
<dbReference type="PROSITE" id="PS50188">
    <property type="entry name" value="B302_SPRY"/>
    <property type="match status" value="1"/>
</dbReference>
<dbReference type="SUPFAM" id="SSF57845">
    <property type="entry name" value="B-box zinc-binding domain"/>
    <property type="match status" value="1"/>
</dbReference>
<keyword evidence="2 4" id="KW-0863">Zinc-finger</keyword>
<evidence type="ECO:0000313" key="10">
    <source>
        <dbReference type="Proteomes" id="UP001108240"/>
    </source>
</evidence>
<dbReference type="SUPFAM" id="SSF57850">
    <property type="entry name" value="RING/U-box"/>
    <property type="match status" value="1"/>
</dbReference>
<dbReference type="InterPro" id="IPR006574">
    <property type="entry name" value="PRY"/>
</dbReference>
<dbReference type="Pfam" id="PF00643">
    <property type="entry name" value="zf-B_box"/>
    <property type="match status" value="1"/>
</dbReference>
<proteinExistence type="predicted"/>
<keyword evidence="5" id="KW-1133">Transmembrane helix</keyword>
<reference evidence="9" key="2">
    <citation type="submission" date="2025-09" db="UniProtKB">
        <authorList>
            <consortium name="Ensembl"/>
        </authorList>
    </citation>
    <scope>IDENTIFICATION</scope>
</reference>